<dbReference type="PANTHER" id="PTHR47027">
    <property type="entry name" value="REVERSE TRANSCRIPTASE DOMAIN-CONTAINING PROTEIN"/>
    <property type="match status" value="1"/>
</dbReference>
<organism evidence="1 2">
    <name type="scientific">Tegillarca granosa</name>
    <name type="common">Malaysian cockle</name>
    <name type="synonym">Anadara granosa</name>
    <dbReference type="NCBI Taxonomy" id="220873"/>
    <lineage>
        <taxon>Eukaryota</taxon>
        <taxon>Metazoa</taxon>
        <taxon>Spiralia</taxon>
        <taxon>Lophotrochozoa</taxon>
        <taxon>Mollusca</taxon>
        <taxon>Bivalvia</taxon>
        <taxon>Autobranchia</taxon>
        <taxon>Pteriomorphia</taxon>
        <taxon>Arcoida</taxon>
        <taxon>Arcoidea</taxon>
        <taxon>Arcidae</taxon>
        <taxon>Tegillarca</taxon>
    </lineage>
</organism>
<dbReference type="Proteomes" id="UP001217089">
    <property type="component" value="Unassembled WGS sequence"/>
</dbReference>
<evidence type="ECO:0000313" key="1">
    <source>
        <dbReference type="EMBL" id="KAJ8304776.1"/>
    </source>
</evidence>
<keyword evidence="2" id="KW-1185">Reference proteome</keyword>
<evidence type="ECO:0000313" key="2">
    <source>
        <dbReference type="Proteomes" id="UP001217089"/>
    </source>
</evidence>
<reference evidence="1 2" key="1">
    <citation type="submission" date="2022-12" db="EMBL/GenBank/DDBJ databases">
        <title>Chromosome-level genome of Tegillarca granosa.</title>
        <authorList>
            <person name="Kim J."/>
        </authorList>
    </citation>
    <scope>NUCLEOTIDE SEQUENCE [LARGE SCALE GENOMIC DNA]</scope>
    <source>
        <strain evidence="1">Teg-2019</strain>
        <tissue evidence="1">Adductor muscle</tissue>
    </source>
</reference>
<sequence>MKSIKDPPLFCYLGSTLTVGGYIMKEVNIRIGKAYAAYNKLKNIWKSKVIATSTKLRLYKSNKYGETTKKLKNKLRRFEGRCLRRILNIRWSNTIRNKDLETRTSMNIITEVKRRRWCWIGHILRMKKTRYPHRALTWTPMS</sequence>
<proteinExistence type="predicted"/>
<protein>
    <submittedName>
        <fullName evidence="1">Uncharacterized protein</fullName>
    </submittedName>
</protein>
<accession>A0ABQ9EHQ2</accession>
<name>A0ABQ9EHQ2_TEGGR</name>
<dbReference type="PANTHER" id="PTHR47027:SF25">
    <property type="entry name" value="REVERSE TRANSCRIPTASE DOMAIN-CONTAINING PROTEIN"/>
    <property type="match status" value="1"/>
</dbReference>
<gene>
    <name evidence="1" type="ORF">KUTeg_018359</name>
</gene>
<comment type="caution">
    <text evidence="1">The sequence shown here is derived from an EMBL/GenBank/DDBJ whole genome shotgun (WGS) entry which is preliminary data.</text>
</comment>
<dbReference type="EMBL" id="JARBDR010000903">
    <property type="protein sequence ID" value="KAJ8304776.1"/>
    <property type="molecule type" value="Genomic_DNA"/>
</dbReference>